<evidence type="ECO:0000313" key="3">
    <source>
        <dbReference type="Proteomes" id="UP000239001"/>
    </source>
</evidence>
<dbReference type="Proteomes" id="UP000239001">
    <property type="component" value="Unassembled WGS sequence"/>
</dbReference>
<dbReference type="Pfam" id="PF14516">
    <property type="entry name" value="AAA_35"/>
    <property type="match status" value="1"/>
</dbReference>
<dbReference type="Pfam" id="PF26355">
    <property type="entry name" value="HTH_VMAP-M9"/>
    <property type="match status" value="1"/>
</dbReference>
<dbReference type="InterPro" id="IPR058651">
    <property type="entry name" value="HTH_VMAP-M9"/>
</dbReference>
<reference evidence="2 3" key="1">
    <citation type="submission" date="2018-03" db="EMBL/GenBank/DDBJ databases">
        <title>The ancient ancestry and fast evolution of plastids.</title>
        <authorList>
            <person name="Moore K.R."/>
            <person name="Magnabosco C."/>
            <person name="Momper L."/>
            <person name="Gold D.A."/>
            <person name="Bosak T."/>
            <person name="Fournier G.P."/>
        </authorList>
    </citation>
    <scope>NUCLEOTIDE SEQUENCE [LARGE SCALE GENOMIC DNA]</scope>
    <source>
        <strain evidence="2 3">CCALA 016</strain>
    </source>
</reference>
<proteinExistence type="predicted"/>
<comment type="caution">
    <text evidence="2">The sequence shown here is derived from an EMBL/GenBank/DDBJ whole genome shotgun (WGS) entry which is preliminary data.</text>
</comment>
<name>A0A2T1M2L9_9CHRO</name>
<evidence type="ECO:0000259" key="1">
    <source>
        <dbReference type="Pfam" id="PF26355"/>
    </source>
</evidence>
<accession>A0A2T1M2L9</accession>
<gene>
    <name evidence="2" type="ORF">C7H19_02830</name>
</gene>
<reference evidence="2 3" key="2">
    <citation type="submission" date="2018-03" db="EMBL/GenBank/DDBJ databases">
        <authorList>
            <person name="Keele B.F."/>
        </authorList>
    </citation>
    <scope>NUCLEOTIDE SEQUENCE [LARGE SCALE GENOMIC DNA]</scope>
    <source>
        <strain evidence="2 3">CCALA 016</strain>
    </source>
</reference>
<dbReference type="AlphaFoldDB" id="A0A2T1M2L9"/>
<sequence>MNLKVAFTWEDAKEVADLIIFKHFQEHLKDLEIQLLQGAWEGLTYEKIAQIHHHSVNYLRGDVGPKLWQKLSIALAEEVTKNNFKGALERAREKQYFDSSIPVVEFPFPEGAVPLNSSFYMEREGIESLCYDTVVKSGSLIRIKAPSQMGKTSLMSRILAYAQTHHYHTVYLDLSSVERSILTQLDKFLRWLCLMVSRQLKVDNKLNDYWDTEILGSNDNCTVYFEDYLLSTIQGSLVLGLDEVDRIFPYTEIIDDFFGMLRSWHEKGKISQKWKQFHLVIAHSTEVYIPLDMNQSPFNAGVPVELIEFDQKQVKNLAYLHHLDWNDNQVENLMQIVGGHPYLVRRAMYEVSSSKITLLQLLQEAPTEAGIYSNHLRKHLETLQQSVKETQGLKEALKKVVTSPEPVELDSMQIYKLHSMGIVRRQDNHVIPRCNLYREYFRRVL</sequence>
<keyword evidence="3" id="KW-1185">Reference proteome</keyword>
<dbReference type="RefSeq" id="WP_106455370.1">
    <property type="nucleotide sequence ID" value="NZ_PXOH01000002.1"/>
</dbReference>
<dbReference type="SUPFAM" id="SSF52540">
    <property type="entry name" value="P-loop containing nucleoside triphosphate hydrolases"/>
    <property type="match status" value="1"/>
</dbReference>
<feature type="domain" description="vWA-MoxR associated protein N-terminal HTH" evidence="1">
    <location>
        <begin position="8"/>
        <end position="90"/>
    </location>
</feature>
<evidence type="ECO:0000313" key="2">
    <source>
        <dbReference type="EMBL" id="PSF39004.1"/>
    </source>
</evidence>
<protein>
    <recommendedName>
        <fullName evidence="1">vWA-MoxR associated protein N-terminal HTH domain-containing protein</fullName>
    </recommendedName>
</protein>
<dbReference type="InterPro" id="IPR027417">
    <property type="entry name" value="P-loop_NTPase"/>
</dbReference>
<dbReference type="Gene3D" id="3.40.50.300">
    <property type="entry name" value="P-loop containing nucleotide triphosphate hydrolases"/>
    <property type="match status" value="1"/>
</dbReference>
<dbReference type="OrthoDB" id="5522963at2"/>
<organism evidence="2 3">
    <name type="scientific">Aphanothece hegewaldii CCALA 016</name>
    <dbReference type="NCBI Taxonomy" id="2107694"/>
    <lineage>
        <taxon>Bacteria</taxon>
        <taxon>Bacillati</taxon>
        <taxon>Cyanobacteriota</taxon>
        <taxon>Cyanophyceae</taxon>
        <taxon>Oscillatoriophycideae</taxon>
        <taxon>Chroococcales</taxon>
        <taxon>Aphanothecaceae</taxon>
        <taxon>Aphanothece</taxon>
    </lineage>
</organism>
<dbReference type="EMBL" id="PXOH01000002">
    <property type="protein sequence ID" value="PSF39004.1"/>
    <property type="molecule type" value="Genomic_DNA"/>
</dbReference>